<gene>
    <name evidence="1" type="ORF">SAMN04487974_101359</name>
</gene>
<proteinExistence type="predicted"/>
<keyword evidence="2" id="KW-1185">Reference proteome</keyword>
<accession>A0A1G7S9U0</accession>
<protein>
    <submittedName>
        <fullName evidence="1">Uncharacterized protein</fullName>
    </submittedName>
</protein>
<reference evidence="1 2" key="1">
    <citation type="submission" date="2016-10" db="EMBL/GenBank/DDBJ databases">
        <authorList>
            <person name="de Groot N.N."/>
        </authorList>
    </citation>
    <scope>NUCLEOTIDE SEQUENCE [LARGE SCALE GENOMIC DNA]</scope>
    <source>
        <strain evidence="1 2">CGMCC 1.10267</strain>
    </source>
</reference>
<dbReference type="Proteomes" id="UP000199495">
    <property type="component" value="Unassembled WGS sequence"/>
</dbReference>
<dbReference type="EMBL" id="FNCS01000001">
    <property type="protein sequence ID" value="SDG19219.1"/>
    <property type="molecule type" value="Genomic_DNA"/>
</dbReference>
<evidence type="ECO:0000313" key="1">
    <source>
        <dbReference type="EMBL" id="SDG19219.1"/>
    </source>
</evidence>
<organism evidence="1 2">
    <name type="scientific">Pelagibacterium luteolum</name>
    <dbReference type="NCBI Taxonomy" id="440168"/>
    <lineage>
        <taxon>Bacteria</taxon>
        <taxon>Pseudomonadati</taxon>
        <taxon>Pseudomonadota</taxon>
        <taxon>Alphaproteobacteria</taxon>
        <taxon>Hyphomicrobiales</taxon>
        <taxon>Devosiaceae</taxon>
        <taxon>Pelagibacterium</taxon>
    </lineage>
</organism>
<sequence length="199" mass="22386">MFPRDGHDDHTTGPREAGSMTREQRYCFYCDSLLLAARTPGDPLSPTRDQYHFAMGLAPHAVVFPALLACSQHGLGVRWLQPGQGKLDALAVAGPIADRTSAATVSCPFARAWLSRPQTSGGSPMLAPRLAKSWARIYVMRWLRWRAERAALRYLDLSRRAERIYDREATFFGLGQEGRQTWRVPACRSMALERLRLGR</sequence>
<dbReference type="STRING" id="440168.SAMN04487974_101359"/>
<evidence type="ECO:0000313" key="2">
    <source>
        <dbReference type="Proteomes" id="UP000199495"/>
    </source>
</evidence>
<name>A0A1G7S9U0_9HYPH</name>
<dbReference type="AlphaFoldDB" id="A0A1G7S9U0"/>